<proteinExistence type="predicted"/>
<feature type="region of interest" description="Disordered" evidence="1">
    <location>
        <begin position="157"/>
        <end position="224"/>
    </location>
</feature>
<dbReference type="SMART" id="SM00454">
    <property type="entry name" value="SAM"/>
    <property type="match status" value="2"/>
</dbReference>
<dbReference type="OMA" id="CNGRNDL"/>
<sequence length="1548" mass="179752">MRRTRTPPLIEKWTKKDVHQWLVTEVKVPKTLADRFFDEEVSGESLVVFEKTDILDMGLKHGPAVKIRSYLERLKHALQHESQFPAYVENWTKEQVNQWLLQHVKVYRKYADRLLEEDVSGDCLVCLRKQDLLELDVKSGPAVKILAELNELNKKPEPTLQPILHTSTDQKETPQPNGPDLSLSQAKDPKRPETNSKTEVGLVENESEKIQPLHANVSEKEEIQQPKLQTWAVKMKETIVTTDLTDTTQTEEIQKILDHLSREDLKKFNFYLRGYRDSNQKPIPLGKLEGKDIMDTAKLITDHYGNEEALWVTIDILDKIDQRDLAGQVKQNIGQQKKQCLSKVALKKEANQGDKLKNLLTCGGNSLNNYYRFVVVVNRSSPEQVQYLQFLTKLKLFCVLDFDPNSAALGGLCHSYRESRVANLHTPSQYQGQIDSVIKNLNLYKQTSWVFCNGRHDLDSDSNKELDYRNWLRKCCRDVEQLVSFISNPDVLIHGRNLIIFLLLSPVDTEKDPVFDTYKSFIKHTAEESIISICESQSTYLKWRELVQEKCDFDINHLSINELTLSEINGTIMALGPFNQSSGRLLPSSGSSVVVLKQKDEDFMTALDILCLNQCENIYDENTPEFHDHRIKVEEEFYKGGKVKWWNFYFCDKDKEKPFVKRDKHEQVKKMIRYQLKDSNNTCVLLNLFHHPGCGGTTLAMHVMWDLRHEFRCAVLKDNTLPKKEVAIQVSSLMKLESDKLSPVLLLVDDSKETENAHDLVTWIRKAAVEDSLNINLDDATNCKVIILNCVRSNSPKEQYRQQNPTQSQYITAELTKEEKNEFDKKLKELQETHEKPENFYSFMIMKSNFDQDYINDLARNTLENFDYSTKAAQLFAFLALLNTFVAESEISLSLCEDYLGMKMIRWHEDSVLDRMKPYSNFLIIDTVEEYGEYRGIRILHHSIASACVEELERSFYLKVSGIVMEILHCDLFFSVGVVKHRFELLIQQMLIERLRKKDGEEREPFSPLIYKIHNQQGRQTVQEIFVKASSRFVTSASIPQALARYLYIKDRDFPEALKWAEKAKNIKENPYTFDTIGQIHKSNLKSNIQREQQETSLNPEDLNINIRIAANAIRAFKRAQELANAEDGRDEEAADDESDDYPRKSYNVYGYVGVLQITFMVFEILSNLPFFEEGDPMKKKYLQSFLQKAIPISSVYKENNEINNRYVEIIKDHEQFLLNLKTEVKETFELLDCYFMYTKGYKSYSKNQFDSKNHWTVSIHFKKYVTLFCTAPEEIQKERQSNPNLNLKIDIEERRLFLERNQADAFAGILQFLDKPAEKIEKITEYYSFLQQQQQFVNKKQKTKETINYILSNIVFYLLKPKSKHVKSYSHLSALLLKTLQDVGLGYPFPDPYYLALLLFWPSPTQENTEIVTYVRAIRNSSRKRFSLLFRNSSTVAHLYLGKGEELKRLVSKPQLDENFNEMRRDALAQLWRNGDIFKDKAIINLLHRVSGIIEQGEVFANYGKLKIPVRPALIAGTRSGFSTEKVSFYLGFAIDGPLAYDIQYEN</sequence>
<feature type="compositionally biased region" description="Basic and acidic residues" evidence="1">
    <location>
        <begin position="206"/>
        <end position="224"/>
    </location>
</feature>
<dbReference type="SUPFAM" id="SSF47769">
    <property type="entry name" value="SAM/Pointed domain"/>
    <property type="match status" value="2"/>
</dbReference>
<dbReference type="CDD" id="cd08321">
    <property type="entry name" value="Pyrin_ASC-like"/>
    <property type="match status" value="1"/>
</dbReference>
<dbReference type="SMART" id="SM01289">
    <property type="entry name" value="PYRIN"/>
    <property type="match status" value="1"/>
</dbReference>
<dbReference type="OrthoDB" id="2337140at2759"/>
<dbReference type="RefSeq" id="XP_026201901.1">
    <property type="nucleotide sequence ID" value="XM_026346116.1"/>
</dbReference>
<dbReference type="PROSITE" id="PS50105">
    <property type="entry name" value="SAM_DOMAIN"/>
    <property type="match status" value="2"/>
</dbReference>
<dbReference type="Pfam" id="PF02758">
    <property type="entry name" value="PYRIN"/>
    <property type="match status" value="1"/>
</dbReference>
<dbReference type="SUPFAM" id="SSF47986">
    <property type="entry name" value="DEATH domain"/>
    <property type="match status" value="1"/>
</dbReference>
<dbReference type="GeneID" id="113152712"/>
<dbReference type="Pfam" id="PF00536">
    <property type="entry name" value="SAM_1"/>
    <property type="match status" value="1"/>
</dbReference>
<reference evidence="4" key="3">
    <citation type="submission" date="2025-09" db="UniProtKB">
        <authorList>
            <consortium name="Ensembl"/>
        </authorList>
    </citation>
    <scope>IDENTIFICATION</scope>
</reference>
<feature type="domain" description="Pyrin" evidence="3">
    <location>
        <begin position="244"/>
        <end position="335"/>
    </location>
</feature>
<protein>
    <recommendedName>
        <fullName evidence="6">SAM domain-containing protein</fullName>
    </recommendedName>
</protein>
<dbReference type="Proteomes" id="UP000265040">
    <property type="component" value="Chromosome 4"/>
</dbReference>
<reference evidence="4" key="2">
    <citation type="submission" date="2025-08" db="UniProtKB">
        <authorList>
            <consortium name="Ensembl"/>
        </authorList>
    </citation>
    <scope>IDENTIFICATION</scope>
</reference>
<evidence type="ECO:0000256" key="1">
    <source>
        <dbReference type="SAM" id="MobiDB-lite"/>
    </source>
</evidence>
<organism evidence="4 5">
    <name type="scientific">Anabas testudineus</name>
    <name type="common">Climbing perch</name>
    <name type="synonym">Anthias testudineus</name>
    <dbReference type="NCBI Taxonomy" id="64144"/>
    <lineage>
        <taxon>Eukaryota</taxon>
        <taxon>Metazoa</taxon>
        <taxon>Chordata</taxon>
        <taxon>Craniata</taxon>
        <taxon>Vertebrata</taxon>
        <taxon>Euteleostomi</taxon>
        <taxon>Actinopterygii</taxon>
        <taxon>Neopterygii</taxon>
        <taxon>Teleostei</taxon>
        <taxon>Neoteleostei</taxon>
        <taxon>Acanthomorphata</taxon>
        <taxon>Anabantaria</taxon>
        <taxon>Anabantiformes</taxon>
        <taxon>Anabantoidei</taxon>
        <taxon>Anabantidae</taxon>
        <taxon>Anabas</taxon>
    </lineage>
</organism>
<dbReference type="InterPro" id="IPR004020">
    <property type="entry name" value="DAPIN"/>
</dbReference>
<dbReference type="GeneTree" id="ENSGT00390000013973"/>
<accession>A0A3Q1HH02</accession>
<evidence type="ECO:0000259" key="3">
    <source>
        <dbReference type="PROSITE" id="PS50824"/>
    </source>
</evidence>
<dbReference type="GO" id="GO:0005737">
    <property type="term" value="C:cytoplasm"/>
    <property type="evidence" value="ECO:0007669"/>
    <property type="project" value="TreeGrafter"/>
</dbReference>
<evidence type="ECO:0000259" key="2">
    <source>
        <dbReference type="PROSITE" id="PS50105"/>
    </source>
</evidence>
<dbReference type="STRING" id="64144.ENSATEP00000006664"/>
<evidence type="ECO:0000313" key="4">
    <source>
        <dbReference type="Ensembl" id="ENSATEP00000006664.1"/>
    </source>
</evidence>
<reference evidence="4" key="1">
    <citation type="submission" date="2021-04" db="EMBL/GenBank/DDBJ databases">
        <authorList>
            <consortium name="Wellcome Sanger Institute Data Sharing"/>
        </authorList>
    </citation>
    <scope>NUCLEOTIDE SEQUENCE [LARGE SCALE GENOMIC DNA]</scope>
</reference>
<feature type="compositionally biased region" description="Basic and acidic residues" evidence="1">
    <location>
        <begin position="187"/>
        <end position="196"/>
    </location>
</feature>
<feature type="domain" description="SAM" evidence="2">
    <location>
        <begin position="13"/>
        <end position="59"/>
    </location>
</feature>
<dbReference type="InterPro" id="IPR001660">
    <property type="entry name" value="SAM"/>
</dbReference>
<evidence type="ECO:0000313" key="5">
    <source>
        <dbReference type="Proteomes" id="UP000265040"/>
    </source>
</evidence>
<dbReference type="InterPro" id="IPR013761">
    <property type="entry name" value="SAM/pointed_sf"/>
</dbReference>
<dbReference type="PANTHER" id="PTHR16155:SF18">
    <property type="entry name" value="STERILE ALPHA MOTIF DOMAIN-CONTAINING PROTEIN 9-LIKE"/>
    <property type="match status" value="1"/>
</dbReference>
<dbReference type="InParanoid" id="A0A3Q1HH02"/>
<dbReference type="Gene3D" id="1.10.533.10">
    <property type="entry name" value="Death Domain, Fas"/>
    <property type="match status" value="1"/>
</dbReference>
<name>A0A3Q1HH02_ANATE</name>
<evidence type="ECO:0008006" key="6">
    <source>
        <dbReference type="Google" id="ProtNLM"/>
    </source>
</evidence>
<dbReference type="PANTHER" id="PTHR16155">
    <property type="entry name" value="DED DOMAIN-CONTAINING PROTEIN"/>
    <property type="match status" value="1"/>
</dbReference>
<dbReference type="Ensembl" id="ENSATET00000006777.3">
    <property type="protein sequence ID" value="ENSATEP00000006664.1"/>
    <property type="gene ID" value="ENSATEG00000004698.3"/>
</dbReference>
<keyword evidence="5" id="KW-1185">Reference proteome</keyword>
<feature type="domain" description="SAM" evidence="2">
    <location>
        <begin position="91"/>
        <end position="137"/>
    </location>
</feature>
<dbReference type="PROSITE" id="PS50824">
    <property type="entry name" value="DAPIN"/>
    <property type="match status" value="1"/>
</dbReference>
<dbReference type="Gene3D" id="1.10.150.50">
    <property type="entry name" value="Transcription Factor, Ets-1"/>
    <property type="match status" value="2"/>
</dbReference>
<dbReference type="InterPro" id="IPR011029">
    <property type="entry name" value="DEATH-like_dom_sf"/>
</dbReference>